<reference evidence="2 3" key="1">
    <citation type="submission" date="2015-03" db="EMBL/GenBank/DDBJ databases">
        <title>Complete genome sequence of Citrobacter amalonaticus Y19.</title>
        <authorList>
            <person name="Park S."/>
        </authorList>
    </citation>
    <scope>NUCLEOTIDE SEQUENCE [LARGE SCALE GENOMIC DNA]</scope>
    <source>
        <strain evidence="2 3">Y19</strain>
        <plasmid evidence="3">Plasmid</plasmid>
    </source>
</reference>
<dbReference type="EMBL" id="CP011133">
    <property type="protein sequence ID" value="AKE62154.1"/>
    <property type="molecule type" value="Genomic_DNA"/>
</dbReference>
<dbReference type="AlphaFoldDB" id="A0A0F6U0E4"/>
<dbReference type="RefSeq" id="WP_046499005.1">
    <property type="nucleotide sequence ID" value="NZ_CP011133.1"/>
</dbReference>
<evidence type="ECO:0000313" key="3">
    <source>
        <dbReference type="Proteomes" id="UP000034085"/>
    </source>
</evidence>
<dbReference type="OrthoDB" id="6629964at2"/>
<dbReference type="PATRIC" id="fig|1261127.3.peg.5535"/>
<gene>
    <name evidence="2" type="ORF">F384_26690</name>
</gene>
<keyword evidence="1" id="KW-0472">Membrane</keyword>
<protein>
    <submittedName>
        <fullName evidence="2">Uncharacterized protein</fullName>
    </submittedName>
</protein>
<keyword evidence="1" id="KW-0812">Transmembrane</keyword>
<dbReference type="KEGG" id="cama:F384_26690"/>
<accession>A0A0F6U0E4</accession>
<evidence type="ECO:0000313" key="2">
    <source>
        <dbReference type="EMBL" id="AKE62154.1"/>
    </source>
</evidence>
<feature type="transmembrane region" description="Helical" evidence="1">
    <location>
        <begin position="115"/>
        <end position="135"/>
    </location>
</feature>
<feature type="transmembrane region" description="Helical" evidence="1">
    <location>
        <begin position="24"/>
        <end position="44"/>
    </location>
</feature>
<dbReference type="HOGENOM" id="CLU_857330_0_0_6"/>
<geneLocation type="plasmid" evidence="2">
    <name>unnamed</name>
</geneLocation>
<keyword evidence="2" id="KW-0614">Plasmid</keyword>
<feature type="transmembrane region" description="Helical" evidence="1">
    <location>
        <begin position="284"/>
        <end position="305"/>
    </location>
</feature>
<organism evidence="2 3">
    <name type="scientific">Citrobacter amalonaticus Y19</name>
    <dbReference type="NCBI Taxonomy" id="1261127"/>
    <lineage>
        <taxon>Bacteria</taxon>
        <taxon>Pseudomonadati</taxon>
        <taxon>Pseudomonadota</taxon>
        <taxon>Gammaproteobacteria</taxon>
        <taxon>Enterobacterales</taxon>
        <taxon>Enterobacteriaceae</taxon>
        <taxon>Citrobacter</taxon>
    </lineage>
</organism>
<proteinExistence type="predicted"/>
<evidence type="ECO:0000256" key="1">
    <source>
        <dbReference type="SAM" id="Phobius"/>
    </source>
</evidence>
<name>A0A0F6U0E4_CITAM</name>
<dbReference type="Proteomes" id="UP000034085">
    <property type="component" value="Plasmid"/>
</dbReference>
<keyword evidence="1" id="KW-1133">Transmembrane helix</keyword>
<feature type="transmembrane region" description="Helical" evidence="1">
    <location>
        <begin position="87"/>
        <end position="108"/>
    </location>
</feature>
<sequence length="326" mass="36625">MAKIRQSNPFDEVERVLRCKRDRIIYLSIALSLLFAVILLILWFCIPTDISIDGQVAQVSTDISKVLSANGFGVVTSDIFESLGSDMALYASVITSLITMFAIAWSLIKGDGFNIELFFALVVVTTGFSVFRTLYDSESDRYTYYSEKVSSAIQTGDLPSLYEIYGEKGENVKKSVEEVLSMSKLTSVKKLGEIDGLLLRGVIMATERDHDGVYKRHPGNLLLLMPEHKDDEVADGTNLFDTQLYNPIDYSLYDIGVNAGILTSNPYSAWKTEYDTKKHNVKSIIKTTTTVFLVFISLSLALLFITVKNYRKLSYLIESNKKHLTY</sequence>